<gene>
    <name evidence="3 4" type="primary">LOC136078109</name>
</gene>
<protein>
    <submittedName>
        <fullName evidence="3 4">Uncharacterized protein LOC136078109</fullName>
    </submittedName>
</protein>
<accession>A0ABM4BJ36</accession>
<evidence type="ECO:0000313" key="4">
    <source>
        <dbReference type="RefSeq" id="XP_065649053.1"/>
    </source>
</evidence>
<dbReference type="RefSeq" id="XP_065649053.1">
    <property type="nucleotide sequence ID" value="XM_065792981.1"/>
</dbReference>
<reference evidence="3 4" key="1">
    <citation type="submission" date="2025-05" db="UniProtKB">
        <authorList>
            <consortium name="RefSeq"/>
        </authorList>
    </citation>
    <scope>IDENTIFICATION</scope>
</reference>
<feature type="region of interest" description="Disordered" evidence="1">
    <location>
        <begin position="13"/>
        <end position="37"/>
    </location>
</feature>
<evidence type="ECO:0000256" key="1">
    <source>
        <dbReference type="SAM" id="MobiDB-lite"/>
    </source>
</evidence>
<dbReference type="GeneID" id="136078109"/>
<sequence>MFGREATLFPSLALNGNDPDFNDDSTDIAESNATESQNQEIMDTHIAKIQKYHDKKHLNGFKSFNFKIDGKDLVKNYKKIGCKGNRMEHDWLGPAIITDFKPAGAVVSLNGKVWKSAVAIPNMKPYLEENLSFISSNILRVHNYCLEITDQMHINKKPCDKNTKSTSMALKITSTLMYDLERKKIKVIEVKAFPTSSSNYNTNNNYSNSNYIYSNKILAVKEEKPVDSVVESVKSDSIIKKSECRSSKVFLSFLCSYYCQ</sequence>
<dbReference type="Proteomes" id="UP001652625">
    <property type="component" value="Chromosome 03"/>
</dbReference>
<name>A0ABM4BJ36_HYDVU</name>
<feature type="compositionally biased region" description="Polar residues" evidence="1">
    <location>
        <begin position="28"/>
        <end position="37"/>
    </location>
</feature>
<proteinExistence type="predicted"/>
<organism evidence="2 4">
    <name type="scientific">Hydra vulgaris</name>
    <name type="common">Hydra</name>
    <name type="synonym">Hydra attenuata</name>
    <dbReference type="NCBI Taxonomy" id="6087"/>
    <lineage>
        <taxon>Eukaryota</taxon>
        <taxon>Metazoa</taxon>
        <taxon>Cnidaria</taxon>
        <taxon>Hydrozoa</taxon>
        <taxon>Hydroidolina</taxon>
        <taxon>Anthoathecata</taxon>
        <taxon>Aplanulata</taxon>
        <taxon>Hydridae</taxon>
        <taxon>Hydra</taxon>
    </lineage>
</organism>
<dbReference type="RefSeq" id="XP_065649052.1">
    <property type="nucleotide sequence ID" value="XM_065792980.1"/>
</dbReference>
<keyword evidence="2" id="KW-1185">Reference proteome</keyword>
<evidence type="ECO:0000313" key="2">
    <source>
        <dbReference type="Proteomes" id="UP001652625"/>
    </source>
</evidence>
<evidence type="ECO:0000313" key="3">
    <source>
        <dbReference type="RefSeq" id="XP_065649052.1"/>
    </source>
</evidence>